<feature type="region of interest" description="Disordered" evidence="1">
    <location>
        <begin position="1"/>
        <end position="226"/>
    </location>
</feature>
<dbReference type="Proteomes" id="UP000193922">
    <property type="component" value="Unassembled WGS sequence"/>
</dbReference>
<reference evidence="2 3" key="1">
    <citation type="submission" date="2016-07" db="EMBL/GenBank/DDBJ databases">
        <title>Pervasive Adenine N6-methylation of Active Genes in Fungi.</title>
        <authorList>
            <consortium name="DOE Joint Genome Institute"/>
            <person name="Mondo S.J."/>
            <person name="Dannebaum R.O."/>
            <person name="Kuo R.C."/>
            <person name="Labutti K."/>
            <person name="Haridas S."/>
            <person name="Kuo A."/>
            <person name="Salamov A."/>
            <person name="Ahrendt S.R."/>
            <person name="Lipzen A."/>
            <person name="Sullivan W."/>
            <person name="Andreopoulos W.B."/>
            <person name="Clum A."/>
            <person name="Lindquist E."/>
            <person name="Daum C."/>
            <person name="Ramamoorthy G.K."/>
            <person name="Gryganskyi A."/>
            <person name="Culley D."/>
            <person name="Magnuson J.K."/>
            <person name="James T.Y."/>
            <person name="O'Malley M.A."/>
            <person name="Stajich J.E."/>
            <person name="Spatafora J.W."/>
            <person name="Visel A."/>
            <person name="Grigoriev I.V."/>
        </authorList>
    </citation>
    <scope>NUCLEOTIDE SEQUENCE [LARGE SCALE GENOMIC DNA]</scope>
    <source>
        <strain evidence="2 3">ATCC 12442</strain>
    </source>
</reference>
<dbReference type="SUPFAM" id="SSF50729">
    <property type="entry name" value="PH domain-like"/>
    <property type="match status" value="1"/>
</dbReference>
<evidence type="ECO:0008006" key="4">
    <source>
        <dbReference type="Google" id="ProtNLM"/>
    </source>
</evidence>
<name>A0A1Y1W1D6_9FUNG</name>
<feature type="compositionally biased region" description="Polar residues" evidence="1">
    <location>
        <begin position="194"/>
        <end position="206"/>
    </location>
</feature>
<evidence type="ECO:0000313" key="3">
    <source>
        <dbReference type="Proteomes" id="UP000193922"/>
    </source>
</evidence>
<protein>
    <recommendedName>
        <fullName evidence="4">RanBD1 domain-containing protein</fullName>
    </recommendedName>
</protein>
<comment type="caution">
    <text evidence="2">The sequence shown here is derived from an EMBL/GenBank/DDBJ whole genome shotgun (WGS) entry which is preliminary data.</text>
</comment>
<dbReference type="EMBL" id="MCFD01000013">
    <property type="protein sequence ID" value="ORX67308.1"/>
    <property type="molecule type" value="Genomic_DNA"/>
</dbReference>
<dbReference type="GeneID" id="63807239"/>
<dbReference type="InterPro" id="IPR011993">
    <property type="entry name" value="PH-like_dom_sf"/>
</dbReference>
<feature type="compositionally biased region" description="Polar residues" evidence="1">
    <location>
        <begin position="369"/>
        <end position="380"/>
    </location>
</feature>
<feature type="compositionally biased region" description="Acidic residues" evidence="1">
    <location>
        <begin position="381"/>
        <end position="408"/>
    </location>
</feature>
<feature type="compositionally biased region" description="Acidic residues" evidence="1">
    <location>
        <begin position="75"/>
        <end position="111"/>
    </location>
</feature>
<feature type="compositionally biased region" description="Low complexity" evidence="1">
    <location>
        <begin position="131"/>
        <end position="146"/>
    </location>
</feature>
<feature type="compositionally biased region" description="Basic and acidic residues" evidence="1">
    <location>
        <begin position="213"/>
        <end position="226"/>
    </location>
</feature>
<dbReference type="AlphaFoldDB" id="A0A1Y1W1D6"/>
<organism evidence="2 3">
    <name type="scientific">Linderina pennispora</name>
    <dbReference type="NCBI Taxonomy" id="61395"/>
    <lineage>
        <taxon>Eukaryota</taxon>
        <taxon>Fungi</taxon>
        <taxon>Fungi incertae sedis</taxon>
        <taxon>Zoopagomycota</taxon>
        <taxon>Kickxellomycotina</taxon>
        <taxon>Kickxellomycetes</taxon>
        <taxon>Kickxellales</taxon>
        <taxon>Kickxellaceae</taxon>
        <taxon>Linderina</taxon>
    </lineage>
</organism>
<proteinExistence type="predicted"/>
<evidence type="ECO:0000313" key="2">
    <source>
        <dbReference type="EMBL" id="ORX67308.1"/>
    </source>
</evidence>
<dbReference type="OrthoDB" id="185618at2759"/>
<accession>A0A1Y1W1D6</accession>
<dbReference type="RefSeq" id="XP_040741230.1">
    <property type="nucleotide sequence ID" value="XM_040890591.1"/>
</dbReference>
<feature type="region of interest" description="Disordered" evidence="1">
    <location>
        <begin position="358"/>
        <end position="408"/>
    </location>
</feature>
<feature type="compositionally biased region" description="Low complexity" evidence="1">
    <location>
        <begin position="45"/>
        <end position="58"/>
    </location>
</feature>
<sequence>MSKVDSKANSMSAKRRRGNSDTETVPPASKTNDVVEKTEEDADETLTSTTSEASLADAKVSPMKRLRISNKNDDDLVEDTEAVTAEAQEEMEEDGENKETPEEKDEEEEESQSTPGKRVFGSGYSSGLGFGAFKNINNSSDSASSSTEKIDESKEEESQPAPAKRVFGSGYSSGLGFGSFSNSGGFANAAKHATTASKSPGTSTAADTPAGDEADKPAADSKTFDDMLREGGDESLVTKAIEPTAVVSKHADAKTSEKDEKFKDKDWRECGTGQFKILQDKVNENDWLLGMWRDGSQAQILSAKLISGMKVTCNRKTVSFSRLLGDGITMVPYSLRVGSEDEAQNVVDSIISYIPSQVDKASKAEEAQESGSGNKSTGQPDTEETEEATGTDESSDDGAEDSEASAEH</sequence>
<keyword evidence="3" id="KW-1185">Reference proteome</keyword>
<evidence type="ECO:0000256" key="1">
    <source>
        <dbReference type="SAM" id="MobiDB-lite"/>
    </source>
</evidence>
<gene>
    <name evidence="2" type="ORF">DL89DRAFT_295067</name>
</gene>
<dbReference type="Gene3D" id="2.30.29.30">
    <property type="entry name" value="Pleckstrin-homology domain (PH domain)/Phosphotyrosine-binding domain (PTB)"/>
    <property type="match status" value="1"/>
</dbReference>